<sequence length="131" mass="14754">MLYDVKTSYFGKKCTRYARSKHADDKEAESAKATATEAGEDLKRALKAFDHNRNCTASNKTTPRRQVSKLALGYLSVDTAIVDDVLRFDAPAPLPKEEEEDKEEGKEEGLGDNLEEEDRDYMSSVDPNEYL</sequence>
<organism evidence="2 3">
    <name type="scientific">Friedmanniomyces endolithicus</name>
    <dbReference type="NCBI Taxonomy" id="329885"/>
    <lineage>
        <taxon>Eukaryota</taxon>
        <taxon>Fungi</taxon>
        <taxon>Dikarya</taxon>
        <taxon>Ascomycota</taxon>
        <taxon>Pezizomycotina</taxon>
        <taxon>Dothideomycetes</taxon>
        <taxon>Dothideomycetidae</taxon>
        <taxon>Mycosphaerellales</taxon>
        <taxon>Teratosphaeriaceae</taxon>
        <taxon>Friedmanniomyces</taxon>
    </lineage>
</organism>
<evidence type="ECO:0000313" key="2">
    <source>
        <dbReference type="EMBL" id="TKA25157.1"/>
    </source>
</evidence>
<evidence type="ECO:0000313" key="3">
    <source>
        <dbReference type="Proteomes" id="UP000310066"/>
    </source>
</evidence>
<gene>
    <name evidence="2" type="ORF">B0A54_17604</name>
</gene>
<dbReference type="AlphaFoldDB" id="A0A4U0TSQ9"/>
<comment type="caution">
    <text evidence="2">The sequence shown here is derived from an EMBL/GenBank/DDBJ whole genome shotgun (WGS) entry which is preliminary data.</text>
</comment>
<accession>A0A4U0TSQ9</accession>
<dbReference type="Proteomes" id="UP000310066">
    <property type="component" value="Unassembled WGS sequence"/>
</dbReference>
<dbReference type="EMBL" id="NAJP01000163">
    <property type="protein sequence ID" value="TKA25157.1"/>
    <property type="molecule type" value="Genomic_DNA"/>
</dbReference>
<proteinExistence type="predicted"/>
<feature type="region of interest" description="Disordered" evidence="1">
    <location>
        <begin position="91"/>
        <end position="131"/>
    </location>
</feature>
<evidence type="ECO:0000256" key="1">
    <source>
        <dbReference type="SAM" id="MobiDB-lite"/>
    </source>
</evidence>
<protein>
    <submittedName>
        <fullName evidence="2">Uncharacterized protein</fullName>
    </submittedName>
</protein>
<name>A0A4U0TSQ9_9PEZI</name>
<reference evidence="2 3" key="1">
    <citation type="submission" date="2017-03" db="EMBL/GenBank/DDBJ databases">
        <title>Genomes of endolithic fungi from Antarctica.</title>
        <authorList>
            <person name="Coleine C."/>
            <person name="Masonjones S."/>
            <person name="Stajich J.E."/>
        </authorList>
    </citation>
    <scope>NUCLEOTIDE SEQUENCE [LARGE SCALE GENOMIC DNA]</scope>
    <source>
        <strain evidence="2 3">CCFEE 5311</strain>
    </source>
</reference>